<reference evidence="7" key="1">
    <citation type="submission" date="2020-11" db="EMBL/GenBank/DDBJ databases">
        <authorList>
            <person name="Tran Van P."/>
        </authorList>
    </citation>
    <scope>NUCLEOTIDE SEQUENCE</scope>
</reference>
<dbReference type="OrthoDB" id="1277691at2759"/>
<dbReference type="SUPFAM" id="SSF50978">
    <property type="entry name" value="WD40 repeat-like"/>
    <property type="match status" value="1"/>
</dbReference>
<dbReference type="Pfam" id="PF23410">
    <property type="entry name" value="Beta-prop_VPS8"/>
    <property type="match status" value="1"/>
</dbReference>
<evidence type="ECO:0000256" key="5">
    <source>
        <dbReference type="ARBA" id="ARBA00023136"/>
    </source>
</evidence>
<evidence type="ECO:0000256" key="6">
    <source>
        <dbReference type="SAM" id="Phobius"/>
    </source>
</evidence>
<evidence type="ECO:0008006" key="9">
    <source>
        <dbReference type="Google" id="ProtNLM"/>
    </source>
</evidence>
<proteinExistence type="inferred from homology"/>
<dbReference type="GO" id="GO:0031966">
    <property type="term" value="C:mitochondrial membrane"/>
    <property type="evidence" value="ECO:0007669"/>
    <property type="project" value="TreeGrafter"/>
</dbReference>
<feature type="transmembrane region" description="Helical" evidence="6">
    <location>
        <begin position="111"/>
        <end position="132"/>
    </location>
</feature>
<dbReference type="EMBL" id="OC868921">
    <property type="protein sequence ID" value="CAD7634291.1"/>
    <property type="molecule type" value="Genomic_DNA"/>
</dbReference>
<evidence type="ECO:0000256" key="4">
    <source>
        <dbReference type="ARBA" id="ARBA00022989"/>
    </source>
</evidence>
<dbReference type="InterPro" id="IPR036322">
    <property type="entry name" value="WD40_repeat_dom_sf"/>
</dbReference>
<dbReference type="AlphaFoldDB" id="A0A7R9L3G4"/>
<dbReference type="GO" id="GO:0034620">
    <property type="term" value="P:cellular response to unfolded protein"/>
    <property type="evidence" value="ECO:0007669"/>
    <property type="project" value="TreeGrafter"/>
</dbReference>
<evidence type="ECO:0000313" key="7">
    <source>
        <dbReference type="EMBL" id="CAD7634291.1"/>
    </source>
</evidence>
<keyword evidence="5 6" id="KW-0472">Membrane</keyword>
<accession>A0A7R9L3G4</accession>
<keyword evidence="8" id="KW-1185">Reference proteome</keyword>
<feature type="transmembrane region" description="Helical" evidence="6">
    <location>
        <begin position="168"/>
        <end position="185"/>
    </location>
</feature>
<dbReference type="GO" id="GO:2001234">
    <property type="term" value="P:negative regulation of apoptotic signaling pathway"/>
    <property type="evidence" value="ECO:0007669"/>
    <property type="project" value="TreeGrafter"/>
</dbReference>
<name>A0A7R9L3G4_9ACAR</name>
<feature type="transmembrane region" description="Helical" evidence="6">
    <location>
        <begin position="206"/>
        <end position="224"/>
    </location>
</feature>
<dbReference type="Pfam" id="PF01027">
    <property type="entry name" value="Bax1-I"/>
    <property type="match status" value="1"/>
</dbReference>
<keyword evidence="4 6" id="KW-1133">Transmembrane helix</keyword>
<dbReference type="PANTHER" id="PTHR23291">
    <property type="entry name" value="BAX INHIBITOR-RELATED"/>
    <property type="match status" value="1"/>
</dbReference>
<sequence>MASFNIDSFFNSLNRKIEPQIQSHLKDVYSSMSVALLSAAIGGYIHLFTNLLQGGILSSLVAIGFVIALYSTPDNGKNRSTRLWYLIGFAFASGLGLGPLMEYAILVNPTIIPTAFLSTCVVFGCFSLSAVFSDQRKWLYLGGTLMSFLSLLLMLSIINLFIGSQLLYQIHLYLAFFVVCGFIMYDTNLIIEKRRRGDTDYISHSVLLFLDFIDIFRYLLIILTQKIDDKEFAIPAIDGPLPTIDSILNEEDNDSIDSDLQLEAIDTTSGLNEFLESTENSSISSFESRGVARKSSTALPSNESIARSVSFNGSVIRHSILKAISAQIKSADTDRINGGKPTALTVSTLYVAIGTSHGFVLVFDLRQVMKSCLRTDSDLGSVSAMSIKRDNSRLLCGYSR</sequence>
<comment type="subcellular location">
    <subcellularLocation>
        <location evidence="1">Membrane</location>
        <topology evidence="1">Multi-pass membrane protein</topology>
    </subcellularLocation>
</comment>
<feature type="transmembrane region" description="Helical" evidence="6">
    <location>
        <begin position="83"/>
        <end position="105"/>
    </location>
</feature>
<evidence type="ECO:0000256" key="1">
    <source>
        <dbReference type="ARBA" id="ARBA00004141"/>
    </source>
</evidence>
<feature type="transmembrane region" description="Helical" evidence="6">
    <location>
        <begin position="139"/>
        <end position="162"/>
    </location>
</feature>
<keyword evidence="3 6" id="KW-0812">Transmembrane</keyword>
<dbReference type="GO" id="GO:0019899">
    <property type="term" value="F:enzyme binding"/>
    <property type="evidence" value="ECO:0007669"/>
    <property type="project" value="TreeGrafter"/>
</dbReference>
<dbReference type="EMBL" id="CAJPIZ010014346">
    <property type="protein sequence ID" value="CAG2114721.1"/>
    <property type="molecule type" value="Genomic_DNA"/>
</dbReference>
<comment type="similarity">
    <text evidence="2">Belongs to the BI1 family.</text>
</comment>
<dbReference type="GO" id="GO:0033119">
    <property type="term" value="P:negative regulation of RNA splicing"/>
    <property type="evidence" value="ECO:0007669"/>
    <property type="project" value="TreeGrafter"/>
</dbReference>
<dbReference type="InterPro" id="IPR006214">
    <property type="entry name" value="Bax_inhibitor_1-related"/>
</dbReference>
<organism evidence="7">
    <name type="scientific">Medioppia subpectinata</name>
    <dbReference type="NCBI Taxonomy" id="1979941"/>
    <lineage>
        <taxon>Eukaryota</taxon>
        <taxon>Metazoa</taxon>
        <taxon>Ecdysozoa</taxon>
        <taxon>Arthropoda</taxon>
        <taxon>Chelicerata</taxon>
        <taxon>Arachnida</taxon>
        <taxon>Acari</taxon>
        <taxon>Acariformes</taxon>
        <taxon>Sarcoptiformes</taxon>
        <taxon>Oribatida</taxon>
        <taxon>Brachypylina</taxon>
        <taxon>Oppioidea</taxon>
        <taxon>Oppiidae</taxon>
        <taxon>Medioppia</taxon>
    </lineage>
</organism>
<gene>
    <name evidence="7" type="ORF">OSB1V03_LOCUS14687</name>
</gene>
<feature type="non-terminal residue" evidence="7">
    <location>
        <position position="1"/>
    </location>
</feature>
<protein>
    <recommendedName>
        <fullName evidence="9">Bax inhibitor 1</fullName>
    </recommendedName>
</protein>
<evidence type="ECO:0000313" key="8">
    <source>
        <dbReference type="Proteomes" id="UP000759131"/>
    </source>
</evidence>
<dbReference type="CDD" id="cd10430">
    <property type="entry name" value="BI-1"/>
    <property type="match status" value="1"/>
</dbReference>
<evidence type="ECO:0000256" key="3">
    <source>
        <dbReference type="ARBA" id="ARBA00022692"/>
    </source>
</evidence>
<dbReference type="Proteomes" id="UP000759131">
    <property type="component" value="Unassembled WGS sequence"/>
</dbReference>
<feature type="transmembrane region" description="Helical" evidence="6">
    <location>
        <begin position="51"/>
        <end position="71"/>
    </location>
</feature>
<evidence type="ECO:0000256" key="2">
    <source>
        <dbReference type="ARBA" id="ARBA00010350"/>
    </source>
</evidence>
<dbReference type="PANTHER" id="PTHR23291:SF32">
    <property type="entry name" value="BAX INHIBITOR 1"/>
    <property type="match status" value="1"/>
</dbReference>